<evidence type="ECO:0000313" key="5">
    <source>
        <dbReference type="Proteomes" id="UP000232003"/>
    </source>
</evidence>
<keyword evidence="5" id="KW-1185">Reference proteome</keyword>
<feature type="domain" description="Transposase IS4-like" evidence="1">
    <location>
        <begin position="12"/>
        <end position="124"/>
    </location>
</feature>
<dbReference type="GO" id="GO:0006313">
    <property type="term" value="P:DNA transposition"/>
    <property type="evidence" value="ECO:0007669"/>
    <property type="project" value="InterPro"/>
</dbReference>
<proteinExistence type="predicted"/>
<protein>
    <submittedName>
        <fullName evidence="2">Transposase</fullName>
    </submittedName>
</protein>
<reference evidence="2 5" key="1">
    <citation type="submission" date="2017-11" db="EMBL/GenBank/DDBJ databases">
        <title>Complete genome of a free-living desiccation-tolerant cyanobacterium and its photosynthetic adaptation to extreme terrestrial habitat.</title>
        <authorList>
            <person name="Shang J."/>
        </authorList>
    </citation>
    <scope>NUCLEOTIDE SEQUENCE [LARGE SCALE GENOMIC DNA]</scope>
    <source>
        <strain evidence="2 5">CCNUN1</strain>
    </source>
</reference>
<dbReference type="EMBL" id="CP024785">
    <property type="protein sequence ID" value="AUB34557.1"/>
    <property type="molecule type" value="Genomic_DNA"/>
</dbReference>
<accession>A0A2K8SGK0</accession>
<sequence length="136" mass="15954">MEYWGDEHEKLGRSRGGFSTKIHIRCEGKGKPITFILSPGQRNESIFLEQLMEQGAVKRSGRGRPRLRPLRLVGDKGYTGRRIRNYLRRRGIRLTIPRLSNEPRRGSFSREIYRQRNIVERAINRTLAVSPHRYPI</sequence>
<dbReference type="Pfam" id="PF01609">
    <property type="entry name" value="DDE_Tnp_1"/>
    <property type="match status" value="1"/>
</dbReference>
<organism evidence="2 5">
    <name type="scientific">Nostoc flagelliforme CCNUN1</name>
    <dbReference type="NCBI Taxonomy" id="2038116"/>
    <lineage>
        <taxon>Bacteria</taxon>
        <taxon>Bacillati</taxon>
        <taxon>Cyanobacteriota</taxon>
        <taxon>Cyanophyceae</taxon>
        <taxon>Nostocales</taxon>
        <taxon>Nostocaceae</taxon>
        <taxon>Nostoc</taxon>
    </lineage>
</organism>
<dbReference type="PANTHER" id="PTHR30007">
    <property type="entry name" value="PHP DOMAIN PROTEIN"/>
    <property type="match status" value="1"/>
</dbReference>
<evidence type="ECO:0000313" key="4">
    <source>
        <dbReference type="EMBL" id="AUB39444.1"/>
    </source>
</evidence>
<dbReference type="PANTHER" id="PTHR30007:SF1">
    <property type="entry name" value="BLR1914 PROTEIN"/>
    <property type="match status" value="1"/>
</dbReference>
<dbReference type="GO" id="GO:0004803">
    <property type="term" value="F:transposase activity"/>
    <property type="evidence" value="ECO:0007669"/>
    <property type="project" value="InterPro"/>
</dbReference>
<dbReference type="KEGG" id="nfl:COO91_00384"/>
<dbReference type="Proteomes" id="UP000232003">
    <property type="component" value="Chromosome"/>
</dbReference>
<dbReference type="KEGG" id="nfl:COO91_05438"/>
<dbReference type="InterPro" id="IPR002559">
    <property type="entry name" value="Transposase_11"/>
</dbReference>
<dbReference type="EMBL" id="CP024785">
    <property type="protein sequence ID" value="AUB37793.1"/>
    <property type="molecule type" value="Genomic_DNA"/>
</dbReference>
<evidence type="ECO:0000313" key="3">
    <source>
        <dbReference type="EMBL" id="AUB37793.1"/>
    </source>
</evidence>
<evidence type="ECO:0000313" key="2">
    <source>
        <dbReference type="EMBL" id="AUB34557.1"/>
    </source>
</evidence>
<gene>
    <name evidence="2" type="ORF">COO91_00384</name>
    <name evidence="3" type="ORF">COO91_03745</name>
    <name evidence="4" type="ORF">COO91_05438</name>
</gene>
<evidence type="ECO:0000259" key="1">
    <source>
        <dbReference type="Pfam" id="PF01609"/>
    </source>
</evidence>
<dbReference type="EMBL" id="CP024785">
    <property type="protein sequence ID" value="AUB39444.1"/>
    <property type="molecule type" value="Genomic_DNA"/>
</dbReference>
<name>A0A2K8SGK0_9NOSO</name>
<dbReference type="KEGG" id="nfl:COO91_03745"/>
<dbReference type="AlphaFoldDB" id="A0A2K8SGK0"/>
<dbReference type="GO" id="GO:0003677">
    <property type="term" value="F:DNA binding"/>
    <property type="evidence" value="ECO:0007669"/>
    <property type="project" value="InterPro"/>
</dbReference>